<dbReference type="AlphaFoldDB" id="A0A146FRZ0"/>
<dbReference type="EMBL" id="BCWF01000024">
    <property type="protein sequence ID" value="GAT28257.1"/>
    <property type="molecule type" value="Genomic_DNA"/>
</dbReference>
<proteinExistence type="predicted"/>
<protein>
    <submittedName>
        <fullName evidence="1">Uncharacterized protein</fullName>
    </submittedName>
</protein>
<reference evidence="2" key="2">
    <citation type="submission" date="2016-02" db="EMBL/GenBank/DDBJ databases">
        <title>Genome sequencing of Aspergillus luchuensis NBRC 4314.</title>
        <authorList>
            <person name="Yamada O."/>
        </authorList>
    </citation>
    <scope>NUCLEOTIDE SEQUENCE [LARGE SCALE GENOMIC DNA]</scope>
    <source>
        <strain evidence="2">RIB 2604</strain>
    </source>
</reference>
<evidence type="ECO:0000313" key="2">
    <source>
        <dbReference type="Proteomes" id="UP000075230"/>
    </source>
</evidence>
<sequence>MSSTMPMAAVSREPRSEDIVPTYFPIFLPPQNARAAPGATASTTPSP</sequence>
<organism evidence="1 2">
    <name type="scientific">Aspergillus kawachii</name>
    <name type="common">White koji mold</name>
    <name type="synonym">Aspergillus awamori var. kawachi</name>
    <dbReference type="NCBI Taxonomy" id="1069201"/>
    <lineage>
        <taxon>Eukaryota</taxon>
        <taxon>Fungi</taxon>
        <taxon>Dikarya</taxon>
        <taxon>Ascomycota</taxon>
        <taxon>Pezizomycotina</taxon>
        <taxon>Eurotiomycetes</taxon>
        <taxon>Eurotiomycetidae</taxon>
        <taxon>Eurotiales</taxon>
        <taxon>Aspergillaceae</taxon>
        <taxon>Aspergillus</taxon>
        <taxon>Aspergillus subgen. Circumdati</taxon>
    </lineage>
</organism>
<accession>A0A146FRZ0</accession>
<dbReference type="Proteomes" id="UP000075230">
    <property type="component" value="Unassembled WGS sequence"/>
</dbReference>
<reference evidence="1 2" key="1">
    <citation type="journal article" date="2016" name="DNA Res.">
        <title>Genome sequence of Aspergillus luchuensis NBRC 4314.</title>
        <authorList>
            <person name="Yamada O."/>
            <person name="Machida M."/>
            <person name="Hosoyama A."/>
            <person name="Goto M."/>
            <person name="Takahashi T."/>
            <person name="Futagami T."/>
            <person name="Yamagata Y."/>
            <person name="Takeuchi M."/>
            <person name="Kobayashi T."/>
            <person name="Koike H."/>
            <person name="Abe K."/>
            <person name="Asai K."/>
            <person name="Arita M."/>
            <person name="Fujita N."/>
            <person name="Fukuda K."/>
            <person name="Higa K."/>
            <person name="Horikawa H."/>
            <person name="Ishikawa T."/>
            <person name="Jinno K."/>
            <person name="Kato Y."/>
            <person name="Kirimura K."/>
            <person name="Mizutani O."/>
            <person name="Nakasone K."/>
            <person name="Sano M."/>
            <person name="Shiraishi Y."/>
            <person name="Tsukahara M."/>
            <person name="Gomi K."/>
        </authorList>
    </citation>
    <scope>NUCLEOTIDE SEQUENCE [LARGE SCALE GENOMIC DNA]</scope>
    <source>
        <strain evidence="1 2">RIB 2604</strain>
    </source>
</reference>
<gene>
    <name evidence="1" type="ORF">RIB2604_02503350</name>
</gene>
<name>A0A146FRZ0_ASPKA</name>
<evidence type="ECO:0000313" key="1">
    <source>
        <dbReference type="EMBL" id="GAT28257.1"/>
    </source>
</evidence>
<comment type="caution">
    <text evidence="1">The sequence shown here is derived from an EMBL/GenBank/DDBJ whole genome shotgun (WGS) entry which is preliminary data.</text>
</comment>